<gene>
    <name evidence="2" type="ORF">KFQ06_01580</name>
</gene>
<keyword evidence="1" id="KW-0732">Signal</keyword>
<dbReference type="RefSeq" id="WP_020439774.1">
    <property type="nucleotide sequence ID" value="NZ_CAMIPH010000002.1"/>
</dbReference>
<proteinExistence type="predicted"/>
<feature type="signal peptide" evidence="1">
    <location>
        <begin position="1"/>
        <end position="21"/>
    </location>
</feature>
<dbReference type="Proteomes" id="UP001056873">
    <property type="component" value="Chromosome"/>
</dbReference>
<keyword evidence="3" id="KW-1185">Reference proteome</keyword>
<reference evidence="2" key="1">
    <citation type="journal article" date="2022" name="BMC Genomics">
        <title>Genome sequence of the entomopathogenic Serratia entomophila isolate 626 and characterisation of the species specific itaconate degradation pathway.</title>
        <authorList>
            <person name="Vaughan A.L."/>
            <person name="Altermann E."/>
            <person name="Glare T.R."/>
            <person name="Hurst M.R.H."/>
        </authorList>
    </citation>
    <scope>NUCLEOTIDE SEQUENCE</scope>
    <source>
        <strain evidence="2">626</strain>
    </source>
</reference>
<feature type="chain" id="PRO_5046447007" evidence="1">
    <location>
        <begin position="22"/>
        <end position="130"/>
    </location>
</feature>
<sequence length="130" mass="14578">MKKVSLFFSLPLFFVVNIASATVDCASLKLKINAENKSLYQGLVQKVLTEKVSSKQIDVSEVLADKEWLAIFASTKTSEPGVFFFKNKEFIDVWGGMVEQDEKPNVLKWAQGIHAPGTLTQCFFDEIVIQ</sequence>
<evidence type="ECO:0000313" key="3">
    <source>
        <dbReference type="Proteomes" id="UP001056873"/>
    </source>
</evidence>
<evidence type="ECO:0000256" key="1">
    <source>
        <dbReference type="SAM" id="SignalP"/>
    </source>
</evidence>
<organism evidence="2 3">
    <name type="scientific">Serratia entomophila</name>
    <dbReference type="NCBI Taxonomy" id="42906"/>
    <lineage>
        <taxon>Bacteria</taxon>
        <taxon>Pseudomonadati</taxon>
        <taxon>Pseudomonadota</taxon>
        <taxon>Gammaproteobacteria</taxon>
        <taxon>Enterobacterales</taxon>
        <taxon>Yersiniaceae</taxon>
        <taxon>Serratia</taxon>
    </lineage>
</organism>
<dbReference type="EMBL" id="CP074347">
    <property type="protein sequence ID" value="USV01261.1"/>
    <property type="molecule type" value="Genomic_DNA"/>
</dbReference>
<accession>A0ABY5CSX3</accession>
<name>A0ABY5CSX3_9GAMM</name>
<protein>
    <submittedName>
        <fullName evidence="2">Uncharacterized protein</fullName>
    </submittedName>
</protein>
<evidence type="ECO:0000313" key="2">
    <source>
        <dbReference type="EMBL" id="USV01261.1"/>
    </source>
</evidence>